<dbReference type="WBParaSite" id="MBELARI_LOCUS9962">
    <property type="protein sequence ID" value="MBELARI_LOCUS9962"/>
    <property type="gene ID" value="MBELARI_LOCUS9962"/>
</dbReference>
<evidence type="ECO:0000313" key="2">
    <source>
        <dbReference type="Proteomes" id="UP000887575"/>
    </source>
</evidence>
<protein>
    <submittedName>
        <fullName evidence="3">Uncharacterized protein</fullName>
    </submittedName>
</protein>
<dbReference type="InterPro" id="IPR002603">
    <property type="entry name" value="ET_repeat"/>
</dbReference>
<keyword evidence="2" id="KW-1185">Reference proteome</keyword>
<name>A0AAF3FUI9_9BILA</name>
<evidence type="ECO:0000256" key="1">
    <source>
        <dbReference type="SAM" id="SignalP"/>
    </source>
</evidence>
<feature type="chain" id="PRO_5042057106" evidence="1">
    <location>
        <begin position="21"/>
        <end position="1754"/>
    </location>
</feature>
<accession>A0AAF3FUI9</accession>
<organism evidence="2 3">
    <name type="scientific">Mesorhabditis belari</name>
    <dbReference type="NCBI Taxonomy" id="2138241"/>
    <lineage>
        <taxon>Eukaryota</taxon>
        <taxon>Metazoa</taxon>
        <taxon>Ecdysozoa</taxon>
        <taxon>Nematoda</taxon>
        <taxon>Chromadorea</taxon>
        <taxon>Rhabditida</taxon>
        <taxon>Rhabditina</taxon>
        <taxon>Rhabditomorpha</taxon>
        <taxon>Rhabditoidea</taxon>
        <taxon>Rhabditidae</taxon>
        <taxon>Mesorhabditinae</taxon>
        <taxon>Mesorhabditis</taxon>
    </lineage>
</organism>
<sequence>MGNLTRIALLCLGLVSLGYGLECNVGSMTVDKEGKIVESQIEAKECSGMCTRRSPLMADGSTVHFLECEQRDRSFEADSVCHDDLCNRVPGKAIETELLKVSDPNEDPVADFTCYVGIQVGSMTLAGAVSSCSQAGATGSCASASTFLGQYQATLYFCTTHAICNAFVTPSPPDGNLVCSGVSAHPDYNITACCCYDQSNCNTNGTIPTPLPSATPQTRIPIACYSGIHIAGTLIAGGSYVACQGDCASVTFMLQAQYDFTMYSCEPANMCQQLGITNNCLNLSNGTLAGCCCNSDACIDPTVTPPRYPNGTRTPIMECYVGVHIVNTTTNNAVDVGAPIACDGMCGRLKTTTAGYTIESFYCASYNLCWALDTVGSCSNLTFAGMGVETCCCWDSNNCNTNNTDITPVTPTQIPRRDVIACFQGLHVNNISIAESYTGCVGDCASLTVQSSVNGDQYNVTLYTCDPTTVCQGLGIVNRCAQIPNTPISGCCCDSDVCIQPYQRKYPNGTNSLQCGAGLTVDSSNYTNVYQVQCDGTCASVETTISGARFVGYFCAPTSTCKTLDLRNDCLTILGDAGSPHVTACCCDYQNYCNTERNRVRPMPYTPATNRPPIACWGGLGINNNFFDNSGRYMACQGDCGMMTFRTSIAGQDTNVTMYSCDPVGVCDRMYLQNACGTSPTGIFTGCCCDWNDCIDIPNRKINPYPLPSSINCYIGLGFQNTSGGNVTNIGGQMSCDGQCGTLVTDINGIHTYGYYCAPQAICSAFDVWNECTRRWLDYPDATDWVDICCCNNADNCNFQRQQPNVTVPTPTGPTRRRTPISCYSGLSFLYNNTFYGLTDDDKYMACQGDCAQLTYQSFLSGNNFLATVYTCDPVSLCATLGIANSCTNITKSDNRGTGISGCCCNWNDCINKNNGSINPQPHKNDLQCFVGVQLQSNPMNSSTRVMTGASMPCNGECASVKTHFGSYDMWSFMCAPQVLCDVFDTERECGTYQMDAAGDYLETCCCARWDNCNIYGHGFPVPSPVPSIDPTTSPIACYAGFALNRNVLTPDNRFMACQGQCAQLTYGSRVNGNDFSATIFTCDPAALCNSFNMSNSCGDLQNNGPNGTRIRSCCCGWSDCIDRSSNSSFSVKPMPHWHKDDLNCYVGLSFLGSNGTTSYGSSMGICNGECMSVETMFNGVVTIGFFCSSDSVCDAIDPTQYGIDPGMPVNTTGVPVLGCLAGINYNGVVNTADRYMACQGDCASLTFSSTINGGQPINLTMFMCDPVQMCAGLRMQNRCHRISQQGSDNSTSIRGCCCQWNDCIDPNTLQIRPYPLPTSTNCFIGLSFQNGTSTTTYGGPGQCDGQCGSLVTTVSGVKTYGYYCAPQSLCSAFELWNECTTRFIDSAADTVDICCCNSGDSCNINNQQPNVTIPTPTPPATRGYPLSCYSGLTFQLGGTFYNLTDSDKYMSCFGNCAAVTYATTANNASFAATMYTCDPQYLCPSLGLSNQCVNITGNTGNGISGCCCNWNDCINKTTGNSLNPYPLPTSSNCFIGLSFFNQNTSMTTTYGGQGQTYGYYCAPQALCSAFEVWNDCTRRLVDSAGDAVDICCCNGMDNCNIMNQQPNATLPTPVVATIPSSPLACYAGLTFTFGGQFYNLTGDDKYMPCFGNCAAITYNTTVSNSTFGATMFTCDPVSLCAGLGIVDTCVTVPGTGGGILGCCCSWNDCVNKTTGNSLNSNPYALPTGPAPTQLSSSIPFLFTTLLILVASVF</sequence>
<keyword evidence="1" id="KW-0732">Signal</keyword>
<feature type="signal peptide" evidence="1">
    <location>
        <begin position="1"/>
        <end position="20"/>
    </location>
</feature>
<proteinExistence type="predicted"/>
<dbReference type="Pfam" id="PF01684">
    <property type="entry name" value="ET"/>
    <property type="match status" value="14"/>
</dbReference>
<dbReference type="Proteomes" id="UP000887575">
    <property type="component" value="Unassembled WGS sequence"/>
</dbReference>
<reference evidence="3" key="1">
    <citation type="submission" date="2024-02" db="UniProtKB">
        <authorList>
            <consortium name="WormBaseParasite"/>
        </authorList>
    </citation>
    <scope>IDENTIFICATION</scope>
</reference>
<evidence type="ECO:0000313" key="3">
    <source>
        <dbReference type="WBParaSite" id="MBELARI_LOCUS9962"/>
    </source>
</evidence>